<keyword evidence="1" id="KW-0175">Coiled coil</keyword>
<comment type="caution">
    <text evidence="2">The sequence shown here is derived from an EMBL/GenBank/DDBJ whole genome shotgun (WGS) entry which is preliminary data.</text>
</comment>
<feature type="coiled-coil region" evidence="1">
    <location>
        <begin position="70"/>
        <end position="97"/>
    </location>
</feature>
<reference evidence="2 3" key="1">
    <citation type="submission" date="2019-09" db="EMBL/GenBank/DDBJ databases">
        <title>Draft genome sequence of Bacillus sp. JC-7.</title>
        <authorList>
            <person name="Tanaka N."/>
            <person name="Shiwa Y."/>
            <person name="Fujita N."/>
            <person name="Tanasupawat S."/>
        </authorList>
    </citation>
    <scope>NUCLEOTIDE SEQUENCE [LARGE SCALE GENOMIC DNA]</scope>
    <source>
        <strain evidence="2 3">JC-7</strain>
    </source>
</reference>
<organism evidence="2 3">
    <name type="scientific">Weizmannia acidilactici</name>
    <dbReference type="NCBI Taxonomy" id="2607726"/>
    <lineage>
        <taxon>Bacteria</taxon>
        <taxon>Bacillati</taxon>
        <taxon>Bacillota</taxon>
        <taxon>Bacilli</taxon>
        <taxon>Bacillales</taxon>
        <taxon>Bacillaceae</taxon>
        <taxon>Heyndrickxia</taxon>
    </lineage>
</organism>
<evidence type="ECO:0000313" key="3">
    <source>
        <dbReference type="Proteomes" id="UP000391919"/>
    </source>
</evidence>
<evidence type="ECO:0000313" key="2">
    <source>
        <dbReference type="EMBL" id="GER71325.1"/>
    </source>
</evidence>
<proteinExistence type="predicted"/>
<dbReference type="Proteomes" id="UP000391919">
    <property type="component" value="Unassembled WGS sequence"/>
</dbReference>
<protein>
    <submittedName>
        <fullName evidence="2">Uncharacterized protein</fullName>
    </submittedName>
</protein>
<keyword evidence="3" id="KW-1185">Reference proteome</keyword>
<dbReference type="EMBL" id="BKZQ01000043">
    <property type="protein sequence ID" value="GER71325.1"/>
    <property type="molecule type" value="Genomic_DNA"/>
</dbReference>
<dbReference type="AlphaFoldDB" id="A0A5J4JKV7"/>
<sequence>MGVMQEKFNEMMSAYQQTLDLPNSVTTIARELKKIVNEEIQKINSDPLYSDEGKAVERQKIRDHFGQQFIKTAKKLRDDYEKAVVKAKTNAEILLNEEPPKPDDITLKTFQRELNALKMDVLLSTDPEKAVQAISEFASKQTNPYLAKQLAGEFAGLASNIIASSGQNPSVKLKLRDTLDTINSRAMTPEQQKAQEIAGYMKDAWGRDLFRSQSIELNTIEQAVGQKYAQYANKPHLFPVSEE</sequence>
<accession>A0A5J4JKV7</accession>
<dbReference type="RefSeq" id="WP_151706137.1">
    <property type="nucleotide sequence ID" value="NZ_BKZQ01000043.1"/>
</dbReference>
<name>A0A5J4JKV7_9BACI</name>
<evidence type="ECO:0000256" key="1">
    <source>
        <dbReference type="SAM" id="Coils"/>
    </source>
</evidence>
<gene>
    <name evidence="2" type="ORF">BpJC7_26280</name>
</gene>